<feature type="domain" description="NnrU" evidence="6">
    <location>
        <begin position="133"/>
        <end position="351"/>
    </location>
</feature>
<dbReference type="GO" id="GO:0090471">
    <property type="term" value="F:9,15,9'-tri-cis-zeta-carotene isomerase activity"/>
    <property type="evidence" value="ECO:0007669"/>
    <property type="project" value="TreeGrafter"/>
</dbReference>
<reference evidence="7" key="1">
    <citation type="journal article" date="2013" name="Nat. Biotechnol.">
        <title>Draft genome sequence of chickpea (Cicer arietinum) provides a resource for trait improvement.</title>
        <authorList>
            <person name="Varshney R.K."/>
            <person name="Song C."/>
            <person name="Saxena R.K."/>
            <person name="Azam S."/>
            <person name="Yu S."/>
            <person name="Sharpe A.G."/>
            <person name="Cannon S."/>
            <person name="Baek J."/>
            <person name="Rosen B.D."/>
            <person name="Tar'an B."/>
            <person name="Millan T."/>
            <person name="Zhang X."/>
            <person name="Ramsay L.D."/>
            <person name="Iwata A."/>
            <person name="Wang Y."/>
            <person name="Nelson W."/>
            <person name="Farmer A.D."/>
            <person name="Gaur P.M."/>
            <person name="Soderlund C."/>
            <person name="Penmetsa R.V."/>
            <person name="Xu C."/>
            <person name="Bharti A.K."/>
            <person name="He W."/>
            <person name="Winter P."/>
            <person name="Zhao S."/>
            <person name="Hane J.K."/>
            <person name="Carrasquilla-Garcia N."/>
            <person name="Condie J.A."/>
            <person name="Upadhyaya H.D."/>
            <person name="Luo M.C."/>
            <person name="Thudi M."/>
            <person name="Gowda C.L."/>
            <person name="Singh N.P."/>
            <person name="Lichtenzveig J."/>
            <person name="Gali K.K."/>
            <person name="Rubio J."/>
            <person name="Nadarajan N."/>
            <person name="Dolezel J."/>
            <person name="Bansal K.C."/>
            <person name="Xu X."/>
            <person name="Edwards D."/>
            <person name="Zhang G."/>
            <person name="Kahl G."/>
            <person name="Gil J."/>
            <person name="Singh K.B."/>
            <person name="Datta S.K."/>
            <person name="Jackson S.A."/>
            <person name="Wang J."/>
            <person name="Cook D.R."/>
        </authorList>
    </citation>
    <scope>NUCLEOTIDE SEQUENCE [LARGE SCALE GENOMIC DNA]</scope>
    <source>
        <strain evidence="7">cv. CDC Frontier</strain>
    </source>
</reference>
<dbReference type="PANTHER" id="PTHR35988:SF2">
    <property type="entry name" value="15-CIS-ZETA-CAROTENE ISOMERASE, CHLOROPLASTIC"/>
    <property type="match status" value="1"/>
</dbReference>
<dbReference type="AlphaFoldDB" id="A0A1S2YH17"/>
<keyword evidence="4 5" id="KW-0472">Membrane</keyword>
<dbReference type="InterPro" id="IPR009915">
    <property type="entry name" value="NnrU_dom"/>
</dbReference>
<dbReference type="GO" id="GO:0009507">
    <property type="term" value="C:chloroplast"/>
    <property type="evidence" value="ECO:0007669"/>
    <property type="project" value="TreeGrafter"/>
</dbReference>
<dbReference type="eggNOG" id="ENOG502QSJ3">
    <property type="taxonomic scope" value="Eukaryota"/>
</dbReference>
<feature type="transmembrane region" description="Helical" evidence="5">
    <location>
        <begin position="162"/>
        <end position="183"/>
    </location>
</feature>
<dbReference type="GeneID" id="101502677"/>
<evidence type="ECO:0000256" key="2">
    <source>
        <dbReference type="ARBA" id="ARBA00022692"/>
    </source>
</evidence>
<evidence type="ECO:0000256" key="5">
    <source>
        <dbReference type="SAM" id="Phobius"/>
    </source>
</evidence>
<organism evidence="7 8">
    <name type="scientific">Cicer arietinum</name>
    <name type="common">Chickpea</name>
    <name type="synonym">Garbanzo</name>
    <dbReference type="NCBI Taxonomy" id="3827"/>
    <lineage>
        <taxon>Eukaryota</taxon>
        <taxon>Viridiplantae</taxon>
        <taxon>Streptophyta</taxon>
        <taxon>Embryophyta</taxon>
        <taxon>Tracheophyta</taxon>
        <taxon>Spermatophyta</taxon>
        <taxon>Magnoliopsida</taxon>
        <taxon>eudicotyledons</taxon>
        <taxon>Gunneridae</taxon>
        <taxon>Pentapetalae</taxon>
        <taxon>rosids</taxon>
        <taxon>fabids</taxon>
        <taxon>Fabales</taxon>
        <taxon>Fabaceae</taxon>
        <taxon>Papilionoideae</taxon>
        <taxon>50 kb inversion clade</taxon>
        <taxon>NPAAA clade</taxon>
        <taxon>Hologalegina</taxon>
        <taxon>IRL clade</taxon>
        <taxon>Cicereae</taxon>
        <taxon>Cicer</taxon>
    </lineage>
</organism>
<feature type="transmembrane region" description="Helical" evidence="5">
    <location>
        <begin position="254"/>
        <end position="277"/>
    </location>
</feature>
<accession>A0A1S2YH17</accession>
<dbReference type="RefSeq" id="XP_004504394.1">
    <property type="nucleotide sequence ID" value="XM_004504337.3"/>
</dbReference>
<keyword evidence="2 5" id="KW-0812">Transmembrane</keyword>
<protein>
    <submittedName>
        <fullName evidence="8">15-cis-zeta-carotene isomerase, chloroplastic-like</fullName>
    </submittedName>
</protein>
<dbReference type="STRING" id="3827.A0A1S2YH17"/>
<dbReference type="Proteomes" id="UP000087171">
    <property type="component" value="Chromosome Ca6"/>
</dbReference>
<dbReference type="KEGG" id="cam:101502677"/>
<evidence type="ECO:0000313" key="7">
    <source>
        <dbReference type="Proteomes" id="UP000087171"/>
    </source>
</evidence>
<dbReference type="PaxDb" id="3827-XP_004504394.1"/>
<dbReference type="GO" id="GO:0016020">
    <property type="term" value="C:membrane"/>
    <property type="evidence" value="ECO:0007669"/>
    <property type="project" value="UniProtKB-SubCell"/>
</dbReference>
<dbReference type="OrthoDB" id="41527at2759"/>
<evidence type="ECO:0000313" key="8">
    <source>
        <dbReference type="RefSeq" id="XP_004504394.1"/>
    </source>
</evidence>
<dbReference type="Gene3D" id="1.20.120.1630">
    <property type="match status" value="1"/>
</dbReference>
<feature type="transmembrane region" description="Helical" evidence="5">
    <location>
        <begin position="332"/>
        <end position="351"/>
    </location>
</feature>
<sequence>MASTPLVFSSSFNKPLHHRHRPFHSFQSPSLHFKFKHTFHYSNCITDFPSNPKLLARASSEEHAELTDSSLVGEESATFEIKDQKLSSWFYFTLILGVVLFVLNVIWIDDSTGFGKAFVDSISGISDSHEVVMFVLILIFAGVHSGLACFRDIGEKLIGERAYRVLFAGTSLPLALTIIVYFINHRYDGLQLWQLQSVPGVHQLVWISNFISFLFLYPSTFNLLEVAAVDKPKLHLYETGIIRITRHPQMVGQVMWCVAHTIWIGNSVVVAASIALIGHHLFGVWNGDRRLAERYGEDFEIVKSRTSVVPFAAILDGRQKLPKDFYKEFLRLPYFTITAVTLGAYFAHPLMRAASFKLHW</sequence>
<keyword evidence="3 5" id="KW-1133">Transmembrane helix</keyword>
<dbReference type="Pfam" id="PF07298">
    <property type="entry name" value="NnrU"/>
    <property type="match status" value="1"/>
</dbReference>
<dbReference type="GO" id="GO:0016120">
    <property type="term" value="P:carotene biosynthetic process"/>
    <property type="evidence" value="ECO:0007669"/>
    <property type="project" value="TreeGrafter"/>
</dbReference>
<dbReference type="PANTHER" id="PTHR35988">
    <property type="entry name" value="15-CIS-ZETA-CAROTENE ISOMERASE, CHLOROPLASTIC"/>
    <property type="match status" value="1"/>
</dbReference>
<feature type="transmembrane region" description="Helical" evidence="5">
    <location>
        <begin position="203"/>
        <end position="224"/>
    </location>
</feature>
<feature type="transmembrane region" description="Helical" evidence="5">
    <location>
        <begin position="131"/>
        <end position="150"/>
    </location>
</feature>
<proteinExistence type="predicted"/>
<gene>
    <name evidence="8" type="primary">LOC101502677</name>
</gene>
<keyword evidence="7" id="KW-1185">Reference proteome</keyword>
<feature type="transmembrane region" description="Helical" evidence="5">
    <location>
        <begin position="89"/>
        <end position="108"/>
    </location>
</feature>
<evidence type="ECO:0000256" key="4">
    <source>
        <dbReference type="ARBA" id="ARBA00023136"/>
    </source>
</evidence>
<comment type="subcellular location">
    <subcellularLocation>
        <location evidence="1">Membrane</location>
        <topology evidence="1">Multi-pass membrane protein</topology>
    </subcellularLocation>
</comment>
<evidence type="ECO:0000256" key="3">
    <source>
        <dbReference type="ARBA" id="ARBA00022989"/>
    </source>
</evidence>
<evidence type="ECO:0000256" key="1">
    <source>
        <dbReference type="ARBA" id="ARBA00004141"/>
    </source>
</evidence>
<evidence type="ECO:0000259" key="6">
    <source>
        <dbReference type="Pfam" id="PF07298"/>
    </source>
</evidence>
<reference evidence="8" key="2">
    <citation type="submission" date="2025-08" db="UniProtKB">
        <authorList>
            <consortium name="RefSeq"/>
        </authorList>
    </citation>
    <scope>IDENTIFICATION</scope>
    <source>
        <tissue evidence="8">Etiolated seedlings</tissue>
    </source>
</reference>
<name>A0A1S2YH17_CICAR</name>